<evidence type="ECO:0000313" key="2">
    <source>
        <dbReference type="EMBL" id="KAF4125959.1"/>
    </source>
</evidence>
<dbReference type="InterPro" id="IPR029033">
    <property type="entry name" value="His_PPase_superfam"/>
</dbReference>
<proteinExistence type="predicted"/>
<evidence type="ECO:0000313" key="3">
    <source>
        <dbReference type="Proteomes" id="UP000749293"/>
    </source>
</evidence>
<dbReference type="Gene3D" id="3.40.50.1240">
    <property type="entry name" value="Phosphoglycerate mutase-like"/>
    <property type="match status" value="1"/>
</dbReference>
<dbReference type="GeneID" id="55967435"/>
<protein>
    <submittedName>
        <fullName evidence="2">Broad specificity phosphatase PhoE</fullName>
    </submittedName>
</protein>
<feature type="region of interest" description="Disordered" evidence="1">
    <location>
        <begin position="193"/>
        <end position="217"/>
    </location>
</feature>
<dbReference type="GO" id="GO:0005737">
    <property type="term" value="C:cytoplasm"/>
    <property type="evidence" value="ECO:0007669"/>
    <property type="project" value="TreeGrafter"/>
</dbReference>
<keyword evidence="3" id="KW-1185">Reference proteome</keyword>
<name>A0A9P5D8Y0_9HYPO</name>
<dbReference type="InterPro" id="IPR050275">
    <property type="entry name" value="PGM_Phosphatase"/>
</dbReference>
<dbReference type="EMBL" id="JAANYQ010000002">
    <property type="protein sequence ID" value="KAF4125959.1"/>
    <property type="molecule type" value="Genomic_DNA"/>
</dbReference>
<accession>A0A9P5D8Y0</accession>
<dbReference type="SUPFAM" id="SSF53254">
    <property type="entry name" value="Phosphoglycerate mutase-like"/>
    <property type="match status" value="1"/>
</dbReference>
<dbReference type="PANTHER" id="PTHR48100">
    <property type="entry name" value="BROAD-SPECIFICITY PHOSPHATASE YOR283W-RELATED"/>
    <property type="match status" value="1"/>
</dbReference>
<comment type="caution">
    <text evidence="2">The sequence shown here is derived from an EMBL/GenBank/DDBJ whole genome shotgun (WGS) entry which is preliminary data.</text>
</comment>
<dbReference type="Proteomes" id="UP000749293">
    <property type="component" value="Unassembled WGS sequence"/>
</dbReference>
<dbReference type="PANTHER" id="PTHR48100:SF24">
    <property type="entry name" value="PHOSPHOGLYCERATE MUTASE"/>
    <property type="match status" value="1"/>
</dbReference>
<gene>
    <name evidence="2" type="ORF">GMORB2_1205</name>
</gene>
<reference evidence="2" key="1">
    <citation type="submission" date="2020-03" db="EMBL/GenBank/DDBJ databases">
        <title>Site-based positive gene gene selection in Geosmithia morbida across the United States reveals a broad range of putative effectors and factors for local host and environmental adapation.</title>
        <authorList>
            <person name="Onufrak A."/>
            <person name="Murdoch R.W."/>
            <person name="Gazis R."/>
            <person name="Huff M."/>
            <person name="Staton M."/>
            <person name="Klingeman W."/>
            <person name="Hadziabdic D."/>
        </authorList>
    </citation>
    <scope>NUCLEOTIDE SEQUENCE</scope>
    <source>
        <strain evidence="2">1262</strain>
    </source>
</reference>
<dbReference type="OrthoDB" id="496981at2759"/>
<dbReference type="RefSeq" id="XP_035324611.1">
    <property type="nucleotide sequence ID" value="XM_035463187.1"/>
</dbReference>
<evidence type="ECO:0000256" key="1">
    <source>
        <dbReference type="SAM" id="MobiDB-lite"/>
    </source>
</evidence>
<dbReference type="AlphaFoldDB" id="A0A9P5D8Y0"/>
<dbReference type="GO" id="GO:0016791">
    <property type="term" value="F:phosphatase activity"/>
    <property type="evidence" value="ECO:0007669"/>
    <property type="project" value="TreeGrafter"/>
</dbReference>
<organism evidence="2 3">
    <name type="scientific">Geosmithia morbida</name>
    <dbReference type="NCBI Taxonomy" id="1094350"/>
    <lineage>
        <taxon>Eukaryota</taxon>
        <taxon>Fungi</taxon>
        <taxon>Dikarya</taxon>
        <taxon>Ascomycota</taxon>
        <taxon>Pezizomycotina</taxon>
        <taxon>Sordariomycetes</taxon>
        <taxon>Hypocreomycetidae</taxon>
        <taxon>Hypocreales</taxon>
        <taxon>Bionectriaceae</taxon>
        <taxon>Geosmithia</taxon>
    </lineage>
</organism>
<sequence length="217" mass="24180">MPPCLVLIRHAQAIHNCSALRQNIYDRFGNQIRDISDAAIIASPMHRTLQTAEIVTGWLVDRGVKIVANADWQAKDCSENSDKPCDTGSPIIKLESEFPAVDFSTVDPVWPDKTTAQGKRYAYTRPAILARGRQCLEDLYRRPEKFIFVVSHSAFLRLGVTGYKWMNGDYRIFTLEEDGSGIVKLRQDNTTLSGGLGMSPSEPVELGSEDLLGREGH</sequence>